<dbReference type="InterPro" id="IPR001107">
    <property type="entry name" value="Band_7"/>
</dbReference>
<reference evidence="10 11" key="1">
    <citation type="submission" date="2020-08" db="EMBL/GenBank/DDBJ databases">
        <title>Genomic Encyclopedia of Type Strains, Phase IV (KMG-IV): sequencing the most valuable type-strain genomes for metagenomic binning, comparative biology and taxonomic classification.</title>
        <authorList>
            <person name="Goeker M."/>
        </authorList>
    </citation>
    <scope>NUCLEOTIDE SEQUENCE [LARGE SCALE GENOMIC DNA]</scope>
    <source>
        <strain evidence="10 11">DSM 102238</strain>
    </source>
</reference>
<feature type="domain" description="Band 7" evidence="9">
    <location>
        <begin position="21"/>
        <end position="188"/>
    </location>
</feature>
<dbReference type="CDD" id="cd03405">
    <property type="entry name" value="SPFH_HflC"/>
    <property type="match status" value="1"/>
</dbReference>
<keyword evidence="11" id="KW-1185">Reference proteome</keyword>
<dbReference type="SMART" id="SM00244">
    <property type="entry name" value="PHB"/>
    <property type="match status" value="1"/>
</dbReference>
<feature type="compositionally biased region" description="Low complexity" evidence="7">
    <location>
        <begin position="327"/>
        <end position="352"/>
    </location>
</feature>
<organism evidence="10 11">
    <name type="scientific">Aureimonas pseudogalii</name>
    <dbReference type="NCBI Taxonomy" id="1744844"/>
    <lineage>
        <taxon>Bacteria</taxon>
        <taxon>Pseudomonadati</taxon>
        <taxon>Pseudomonadota</taxon>
        <taxon>Alphaproteobacteria</taxon>
        <taxon>Hyphomicrobiales</taxon>
        <taxon>Aurantimonadaceae</taxon>
        <taxon>Aureimonas</taxon>
    </lineage>
</organism>
<evidence type="ECO:0000256" key="1">
    <source>
        <dbReference type="ARBA" id="ARBA00004167"/>
    </source>
</evidence>
<dbReference type="RefSeq" id="WP_183200031.1">
    <property type="nucleotide sequence ID" value="NZ_JACIEK010000005.1"/>
</dbReference>
<evidence type="ECO:0000256" key="5">
    <source>
        <dbReference type="ARBA" id="ARBA00023136"/>
    </source>
</evidence>
<evidence type="ECO:0000313" key="11">
    <source>
        <dbReference type="Proteomes" id="UP000542776"/>
    </source>
</evidence>
<dbReference type="GO" id="GO:0006508">
    <property type="term" value="P:proteolysis"/>
    <property type="evidence" value="ECO:0007669"/>
    <property type="project" value="UniProtKB-KW"/>
</dbReference>
<evidence type="ECO:0000313" key="10">
    <source>
        <dbReference type="EMBL" id="MBB3998486.1"/>
    </source>
</evidence>
<dbReference type="AlphaFoldDB" id="A0A7W6EEA5"/>
<keyword evidence="10" id="KW-0645">Protease</keyword>
<comment type="function">
    <text evidence="6">HflC and HflK could regulate a protease.</text>
</comment>
<accession>A0A7W6EEA5</accession>
<proteinExistence type="inferred from homology"/>
<evidence type="ECO:0000256" key="8">
    <source>
        <dbReference type="SAM" id="Phobius"/>
    </source>
</evidence>
<keyword evidence="4 8" id="KW-1133">Transmembrane helix</keyword>
<dbReference type="SUPFAM" id="SSF117892">
    <property type="entry name" value="Band 7/SPFH domain"/>
    <property type="match status" value="1"/>
</dbReference>
<sequence>MSNRITGAIVVVAVALFVLWNSVFIVREGDQAVVTRFGEIQRTVPHAGLYFKLPFSFAGADNIQVLPDRLLRLDLDNIRVQVSGGAFYLVDAFLVYRIDDAYKFRRTVSGSVTQAEQRLRTRFEDAIRSVYGRRNFQAALSAERGQMMVEVRDQIRLEAASLGLNLQDVRIRRTDLTQEVSQQTFARMRAERLAEAERVRARGRVSAREIRAATDRDVSETLASARRDSEVLQGEGEAERNSIFASAYQGNPEFFEFYRSMQAYRTALENGGTTMLLSPDSQFFRYFDGQDGTGGTSPAARGPAAAQASPPAASAGAPVPPVPAPAAPVEAAPAPVPPAAADTAAPAVAPAN</sequence>
<gene>
    <name evidence="10" type="ORF">GGR04_002327</name>
</gene>
<comment type="similarity">
    <text evidence="2 6">Belongs to the band 7/mec-2 family. HflC subfamily.</text>
</comment>
<dbReference type="EMBL" id="JACIEK010000005">
    <property type="protein sequence ID" value="MBB3998486.1"/>
    <property type="molecule type" value="Genomic_DNA"/>
</dbReference>
<keyword evidence="10" id="KW-0378">Hydrolase</keyword>
<keyword evidence="5 8" id="KW-0472">Membrane</keyword>
<evidence type="ECO:0000259" key="9">
    <source>
        <dbReference type="SMART" id="SM00244"/>
    </source>
</evidence>
<dbReference type="PANTHER" id="PTHR42911">
    <property type="entry name" value="MODULATOR OF FTSH PROTEASE HFLC"/>
    <property type="match status" value="1"/>
</dbReference>
<evidence type="ECO:0000256" key="7">
    <source>
        <dbReference type="SAM" id="MobiDB-lite"/>
    </source>
</evidence>
<feature type="region of interest" description="Disordered" evidence="7">
    <location>
        <begin position="287"/>
        <end position="352"/>
    </location>
</feature>
<dbReference type="GO" id="GO:0008233">
    <property type="term" value="F:peptidase activity"/>
    <property type="evidence" value="ECO:0007669"/>
    <property type="project" value="UniProtKB-KW"/>
</dbReference>
<keyword evidence="3 8" id="KW-0812">Transmembrane</keyword>
<feature type="transmembrane region" description="Helical" evidence="8">
    <location>
        <begin position="7"/>
        <end position="26"/>
    </location>
</feature>
<dbReference type="Proteomes" id="UP000542776">
    <property type="component" value="Unassembled WGS sequence"/>
</dbReference>
<evidence type="ECO:0000256" key="3">
    <source>
        <dbReference type="ARBA" id="ARBA00022692"/>
    </source>
</evidence>
<evidence type="ECO:0000256" key="4">
    <source>
        <dbReference type="ARBA" id="ARBA00022989"/>
    </source>
</evidence>
<dbReference type="PANTHER" id="PTHR42911:SF1">
    <property type="entry name" value="MODULATOR OF FTSH PROTEASE HFLC"/>
    <property type="match status" value="1"/>
</dbReference>
<comment type="caution">
    <text evidence="10">The sequence shown here is derived from an EMBL/GenBank/DDBJ whole genome shotgun (WGS) entry which is preliminary data.</text>
</comment>
<dbReference type="Pfam" id="PF01145">
    <property type="entry name" value="Band_7"/>
    <property type="match status" value="1"/>
</dbReference>
<dbReference type="Gene3D" id="3.30.479.30">
    <property type="entry name" value="Band 7 domain"/>
    <property type="match status" value="1"/>
</dbReference>
<protein>
    <recommendedName>
        <fullName evidence="6">Protein HflC</fullName>
    </recommendedName>
</protein>
<dbReference type="GO" id="GO:0016020">
    <property type="term" value="C:membrane"/>
    <property type="evidence" value="ECO:0007669"/>
    <property type="project" value="UniProtKB-SubCell"/>
</dbReference>
<dbReference type="InterPro" id="IPR010200">
    <property type="entry name" value="HflC"/>
</dbReference>
<name>A0A7W6EEA5_9HYPH</name>
<evidence type="ECO:0000256" key="6">
    <source>
        <dbReference type="PIRNR" id="PIRNR005651"/>
    </source>
</evidence>
<dbReference type="PIRSF" id="PIRSF005651">
    <property type="entry name" value="HflC"/>
    <property type="match status" value="1"/>
</dbReference>
<evidence type="ECO:0000256" key="2">
    <source>
        <dbReference type="ARBA" id="ARBA00007862"/>
    </source>
</evidence>
<dbReference type="InterPro" id="IPR036013">
    <property type="entry name" value="Band_7/SPFH_dom_sf"/>
</dbReference>
<comment type="subcellular location">
    <subcellularLocation>
        <location evidence="1">Membrane</location>
        <topology evidence="1">Single-pass membrane protein</topology>
    </subcellularLocation>
</comment>
<feature type="compositionally biased region" description="Low complexity" evidence="7">
    <location>
        <begin position="298"/>
        <end position="317"/>
    </location>
</feature>